<comment type="caution">
    <text evidence="1">The sequence shown here is derived from an EMBL/GenBank/DDBJ whole genome shotgun (WGS) entry which is preliminary data.</text>
</comment>
<proteinExistence type="predicted"/>
<dbReference type="AlphaFoldDB" id="A0A9P4TVM9"/>
<dbReference type="EMBL" id="MU007073">
    <property type="protein sequence ID" value="KAF2424804.1"/>
    <property type="molecule type" value="Genomic_DNA"/>
</dbReference>
<accession>A0A9P4TVM9</accession>
<gene>
    <name evidence="1" type="ORF">EJ08DRAFT_409369</name>
</gene>
<dbReference type="Proteomes" id="UP000800235">
    <property type="component" value="Unassembled WGS sequence"/>
</dbReference>
<organism evidence="1 2">
    <name type="scientific">Tothia fuscella</name>
    <dbReference type="NCBI Taxonomy" id="1048955"/>
    <lineage>
        <taxon>Eukaryota</taxon>
        <taxon>Fungi</taxon>
        <taxon>Dikarya</taxon>
        <taxon>Ascomycota</taxon>
        <taxon>Pezizomycotina</taxon>
        <taxon>Dothideomycetes</taxon>
        <taxon>Pleosporomycetidae</taxon>
        <taxon>Venturiales</taxon>
        <taxon>Cylindrosympodiaceae</taxon>
        <taxon>Tothia</taxon>
    </lineage>
</organism>
<reference evidence="1" key="1">
    <citation type="journal article" date="2020" name="Stud. Mycol.">
        <title>101 Dothideomycetes genomes: a test case for predicting lifestyles and emergence of pathogens.</title>
        <authorList>
            <person name="Haridas S."/>
            <person name="Albert R."/>
            <person name="Binder M."/>
            <person name="Bloem J."/>
            <person name="Labutti K."/>
            <person name="Salamov A."/>
            <person name="Andreopoulos B."/>
            <person name="Baker S."/>
            <person name="Barry K."/>
            <person name="Bills G."/>
            <person name="Bluhm B."/>
            <person name="Cannon C."/>
            <person name="Castanera R."/>
            <person name="Culley D."/>
            <person name="Daum C."/>
            <person name="Ezra D."/>
            <person name="Gonzalez J."/>
            <person name="Henrissat B."/>
            <person name="Kuo A."/>
            <person name="Liang C."/>
            <person name="Lipzen A."/>
            <person name="Lutzoni F."/>
            <person name="Magnuson J."/>
            <person name="Mondo S."/>
            <person name="Nolan M."/>
            <person name="Ohm R."/>
            <person name="Pangilinan J."/>
            <person name="Park H.-J."/>
            <person name="Ramirez L."/>
            <person name="Alfaro M."/>
            <person name="Sun H."/>
            <person name="Tritt A."/>
            <person name="Yoshinaga Y."/>
            <person name="Zwiers L.-H."/>
            <person name="Turgeon B."/>
            <person name="Goodwin S."/>
            <person name="Spatafora J."/>
            <person name="Crous P."/>
            <person name="Grigoriev I."/>
        </authorList>
    </citation>
    <scope>NUCLEOTIDE SEQUENCE</scope>
    <source>
        <strain evidence="1">CBS 130266</strain>
    </source>
</reference>
<name>A0A9P4TVM9_9PEZI</name>
<protein>
    <submittedName>
        <fullName evidence="1">Uncharacterized protein</fullName>
    </submittedName>
</protein>
<sequence>MDSIRDSLQDALRRVFDIFGIFLQTPGQPVVKTDKQSCKVVSPPTTPRRGPAMSVPLCEEIDKLQRRIRQIGTIIANIRSSQAHGPPTSRVEENIRKHETLVQSLRSELMKYIKTSDIIRRMSYHELSHIIANSPKNLEAFESDRTNETLHINDDSLGQVYSILHKTKNKELTSLKVPRLHGCSERSKHLQPSEAEAEKTFQTFISLIQPLPATHGVQRELLATAQDHEQKVKRRRANIEKSAEWGRNDELARIDMLEDRGPEFVVSATVLHRWHLQGTMNMRARLAEAEIALREAVGNHIGFRWHKPASERRLSHQVLIGHMW</sequence>
<keyword evidence="2" id="KW-1185">Reference proteome</keyword>
<evidence type="ECO:0000313" key="1">
    <source>
        <dbReference type="EMBL" id="KAF2424804.1"/>
    </source>
</evidence>
<evidence type="ECO:0000313" key="2">
    <source>
        <dbReference type="Proteomes" id="UP000800235"/>
    </source>
</evidence>